<organism evidence="2 3">
    <name type="scientific">Hyella patelloides LEGE 07179</name>
    <dbReference type="NCBI Taxonomy" id="945734"/>
    <lineage>
        <taxon>Bacteria</taxon>
        <taxon>Bacillati</taxon>
        <taxon>Cyanobacteriota</taxon>
        <taxon>Cyanophyceae</taxon>
        <taxon>Pleurocapsales</taxon>
        <taxon>Hyellaceae</taxon>
        <taxon>Hyella</taxon>
    </lineage>
</organism>
<dbReference type="InterPro" id="IPR018958">
    <property type="entry name" value="Knr4/Smi1-like_dom"/>
</dbReference>
<evidence type="ECO:0000313" key="3">
    <source>
        <dbReference type="Proteomes" id="UP000320055"/>
    </source>
</evidence>
<protein>
    <submittedName>
        <fullName evidence="2">Putative glucan synthasis protein</fullName>
    </submittedName>
</protein>
<dbReference type="EMBL" id="CAACVJ010000053">
    <property type="protein sequence ID" value="VEP12371.1"/>
    <property type="molecule type" value="Genomic_DNA"/>
</dbReference>
<dbReference type="Gene3D" id="3.40.1580.10">
    <property type="entry name" value="SMI1/KNR4-like"/>
    <property type="match status" value="1"/>
</dbReference>
<name>A0A563VLS8_9CYAN</name>
<dbReference type="SMART" id="SM00860">
    <property type="entry name" value="SMI1_KNR4"/>
    <property type="match status" value="1"/>
</dbReference>
<dbReference type="Pfam" id="PF09346">
    <property type="entry name" value="SMI1_KNR4"/>
    <property type="match status" value="1"/>
</dbReference>
<dbReference type="SUPFAM" id="SSF160631">
    <property type="entry name" value="SMI1/KNR4-like"/>
    <property type="match status" value="1"/>
</dbReference>
<dbReference type="RefSeq" id="WP_144870338.1">
    <property type="nucleotide sequence ID" value="NZ_LR213897.1"/>
</dbReference>
<dbReference type="AlphaFoldDB" id="A0A563VLS8"/>
<keyword evidence="3" id="KW-1185">Reference proteome</keyword>
<evidence type="ECO:0000259" key="1">
    <source>
        <dbReference type="SMART" id="SM00860"/>
    </source>
</evidence>
<reference evidence="2 3" key="1">
    <citation type="submission" date="2019-01" db="EMBL/GenBank/DDBJ databases">
        <authorList>
            <person name="Brito A."/>
        </authorList>
    </citation>
    <scope>NUCLEOTIDE SEQUENCE [LARGE SCALE GENOMIC DNA]</scope>
    <source>
        <strain evidence="2">1</strain>
    </source>
</reference>
<evidence type="ECO:0000313" key="2">
    <source>
        <dbReference type="EMBL" id="VEP12371.1"/>
    </source>
</evidence>
<feature type="domain" description="Knr4/Smi1-like" evidence="1">
    <location>
        <begin position="41"/>
        <end position="199"/>
    </location>
</feature>
<proteinExistence type="predicted"/>
<dbReference type="Proteomes" id="UP000320055">
    <property type="component" value="Unassembled WGS sequence"/>
</dbReference>
<sequence length="384" mass="44415">MKKKHVAQIKCVKRKLILAKKADKNFRVFGSKYHKYFIDRVVTEDEVANFEQEYKITLPSCYRSFLTQIGNGGNSYANSAAGPFYGIFPLGERISELIEFPEEYLNQPVNIYPGMTDESWTQLTQRIQEEEDISDDDFDKEMGKIYSGILPIGSQGCAYIQAITLNGANKGRVVNLDIDIDGEKPKFAYENNFLDWYERWLDEIISGDLIKDRPTWFGFCMGGTDRELIGKYQDSTNEEYKIECLVGLLQKAKLNMETIQIIEKECSNPSPVLSNLALQLLTKTDYKLAKNKLKEKYTIEPLIVFQCLFWYAKDASEDWIPEIKVLLSERNIDPKLFNFVTYVVKECKTNSSILLQPFTEHENEKIRRQAGYILKELKHKTKAN</sequence>
<dbReference type="OrthoDB" id="1190024at2"/>
<dbReference type="InterPro" id="IPR037883">
    <property type="entry name" value="Knr4/Smi1-like_sf"/>
</dbReference>
<gene>
    <name evidence="2" type="ORF">H1P_1460006</name>
</gene>
<accession>A0A563VLS8</accession>